<dbReference type="eggNOG" id="COG4177">
    <property type="taxonomic scope" value="Bacteria"/>
</dbReference>
<feature type="transmembrane region" description="Helical" evidence="7">
    <location>
        <begin position="402"/>
        <end position="423"/>
    </location>
</feature>
<feature type="transmembrane region" description="Helical" evidence="7">
    <location>
        <begin position="349"/>
        <end position="368"/>
    </location>
</feature>
<dbReference type="GO" id="GO:0005886">
    <property type="term" value="C:plasma membrane"/>
    <property type="evidence" value="ECO:0007669"/>
    <property type="project" value="UniProtKB-SubCell"/>
</dbReference>
<dbReference type="KEGG" id="fri:FraEuI1c_5556"/>
<evidence type="ECO:0000256" key="7">
    <source>
        <dbReference type="SAM" id="Phobius"/>
    </source>
</evidence>
<feature type="transmembrane region" description="Helical" evidence="7">
    <location>
        <begin position="31"/>
        <end position="50"/>
    </location>
</feature>
<sequence length="682" mass="70334">MLQYIVAGLALGSIYAIASSALVVTFVSAGVFNFAFGSIAFFVARFYYWLNSEHHMGTWTAGVLSILVLAPALGAFLYGALFRHLRGKTTLVKLVATIGLSVALPPVANLIFGSQAITAAPGLAALTDKPYHVLGTAVTTDQVITYGFLIFVVLAGTAVLRFTDVGLRVRAMVDSEAMASLSGTNPGRVSLGVWTISTALAGLAGILVAPTNGLSPSGMTALLSASIAAMVAARLRSLPGAVLASLVMGVVTDVIQKYLPTNSTLSAAIVPSIPFAFLTVFLLFYVLRKGTIDEEAAGGGPLDAAIKPAHEDVGDIVTGDERAWERYFGLIPFVIVALLPLFFSGSPYWLGLTASGLTFAITFLTFTVSTGEGGMLWLSQIIFAGAGALGAAQFVQAWHVPVLLAIFLAAVVAAIVGAIIGLLTIRLGDLYVGLTTLTFGLLVETLVFTRDRFAHGGIGLTLTRPSWAVDDLPFAYLSLAVFVILALLILNLRRSTSGLALRGVRDSTPAARTLGLSVVQVKVVVGAIAAFVAAIGGGMQGLYTMSAQPSSYATFAGLVWLAIAVTMGVRSITAAAVAGILFTLSGGLVTSYLPARWGEIPAILFGLGAIGVARNPEGVVLQQGRMIRHQVAKLVNRIAPLAPVPAVAGAGRSGSPPTGGPGGQPVAHAGSNATSATAKVES</sequence>
<proteinExistence type="predicted"/>
<dbReference type="InParanoid" id="E3JC86"/>
<dbReference type="GO" id="GO:0015658">
    <property type="term" value="F:branched-chain amino acid transmembrane transporter activity"/>
    <property type="evidence" value="ECO:0007669"/>
    <property type="project" value="InterPro"/>
</dbReference>
<feature type="transmembrane region" description="Helical" evidence="7">
    <location>
        <begin position="91"/>
        <end position="112"/>
    </location>
</feature>
<organism evidence="8 9">
    <name type="scientific">Pseudofrankia inefficax (strain DSM 45817 / CECT 9037 / DDB 130130 / EuI1c)</name>
    <name type="common">Frankia inefficax</name>
    <dbReference type="NCBI Taxonomy" id="298654"/>
    <lineage>
        <taxon>Bacteria</taxon>
        <taxon>Bacillati</taxon>
        <taxon>Actinomycetota</taxon>
        <taxon>Actinomycetes</taxon>
        <taxon>Frankiales</taxon>
        <taxon>Frankiaceae</taxon>
        <taxon>Pseudofrankia</taxon>
    </lineage>
</organism>
<dbReference type="CDD" id="cd06581">
    <property type="entry name" value="TM_PBP1_LivM_like"/>
    <property type="match status" value="1"/>
</dbReference>
<dbReference type="AlphaFoldDB" id="E3JC86"/>
<dbReference type="STRING" id="298654.FraEuI1c_5556"/>
<feature type="transmembrane region" description="Helical" evidence="7">
    <location>
        <begin position="513"/>
        <end position="535"/>
    </location>
</feature>
<keyword evidence="2" id="KW-1003">Cell membrane</keyword>
<dbReference type="Proteomes" id="UP000002484">
    <property type="component" value="Chromosome"/>
</dbReference>
<feature type="transmembrane region" description="Helical" evidence="7">
    <location>
        <begin position="6"/>
        <end position="24"/>
    </location>
</feature>
<dbReference type="RefSeq" id="WP_013426660.1">
    <property type="nucleotide sequence ID" value="NC_014666.1"/>
</dbReference>
<feature type="transmembrane region" description="Helical" evidence="7">
    <location>
        <begin position="265"/>
        <end position="287"/>
    </location>
</feature>
<dbReference type="HOGENOM" id="CLU_006313_4_2_11"/>
<dbReference type="PANTHER" id="PTHR30482">
    <property type="entry name" value="HIGH-AFFINITY BRANCHED-CHAIN AMINO ACID TRANSPORT SYSTEM PERMEASE"/>
    <property type="match status" value="1"/>
</dbReference>
<dbReference type="InterPro" id="IPR043428">
    <property type="entry name" value="LivM-like"/>
</dbReference>
<dbReference type="CDD" id="cd06582">
    <property type="entry name" value="TM_PBP1_LivH_like"/>
    <property type="match status" value="1"/>
</dbReference>
<evidence type="ECO:0000313" key="9">
    <source>
        <dbReference type="Proteomes" id="UP000002484"/>
    </source>
</evidence>
<dbReference type="PANTHER" id="PTHR30482:SF17">
    <property type="entry name" value="ABC TRANSPORTER ATP-BINDING PROTEIN"/>
    <property type="match status" value="1"/>
</dbReference>
<evidence type="ECO:0000256" key="1">
    <source>
        <dbReference type="ARBA" id="ARBA00004651"/>
    </source>
</evidence>
<feature type="transmembrane region" description="Helical" evidence="7">
    <location>
        <begin position="189"/>
        <end position="208"/>
    </location>
</feature>
<reference evidence="8 9" key="1">
    <citation type="submission" date="2010-10" db="EMBL/GenBank/DDBJ databases">
        <title>Complete sequence of Frankia sp. EuI1c.</title>
        <authorList>
            <consortium name="US DOE Joint Genome Institute"/>
            <person name="Lucas S."/>
            <person name="Copeland A."/>
            <person name="Lapidus A."/>
            <person name="Cheng J.-F."/>
            <person name="Bruce D."/>
            <person name="Goodwin L."/>
            <person name="Pitluck S."/>
            <person name="Chertkov O."/>
            <person name="Detter J.C."/>
            <person name="Han C."/>
            <person name="Tapia R."/>
            <person name="Land M."/>
            <person name="Hauser L."/>
            <person name="Jeffries C."/>
            <person name="Kyrpides N."/>
            <person name="Ivanova N."/>
            <person name="Mikhailova N."/>
            <person name="Beauchemin N."/>
            <person name="Sen A."/>
            <person name="Sur S.A."/>
            <person name="Gtari M."/>
            <person name="Wall L."/>
            <person name="Tisa L."/>
            <person name="Woyke T."/>
        </authorList>
    </citation>
    <scope>NUCLEOTIDE SEQUENCE [LARGE SCALE GENOMIC DNA]</scope>
    <source>
        <strain evidence="9">DSM 45817 / CECT 9037 / EuI1c</strain>
    </source>
</reference>
<dbReference type="Pfam" id="PF02653">
    <property type="entry name" value="BPD_transp_2"/>
    <property type="match status" value="2"/>
</dbReference>
<feature type="region of interest" description="Disordered" evidence="6">
    <location>
        <begin position="649"/>
        <end position="682"/>
    </location>
</feature>
<feature type="transmembrane region" description="Helical" evidence="7">
    <location>
        <begin position="375"/>
        <end position="396"/>
    </location>
</feature>
<feature type="transmembrane region" description="Helical" evidence="7">
    <location>
        <begin position="474"/>
        <end position="492"/>
    </location>
</feature>
<evidence type="ECO:0000256" key="4">
    <source>
        <dbReference type="ARBA" id="ARBA00022989"/>
    </source>
</evidence>
<keyword evidence="9" id="KW-1185">Reference proteome</keyword>
<feature type="transmembrane region" description="Helical" evidence="7">
    <location>
        <begin position="56"/>
        <end position="79"/>
    </location>
</feature>
<keyword evidence="4 7" id="KW-1133">Transmembrane helix</keyword>
<accession>E3JC86</accession>
<feature type="compositionally biased region" description="Polar residues" evidence="6">
    <location>
        <begin position="671"/>
        <end position="682"/>
    </location>
</feature>
<feature type="transmembrane region" description="Helical" evidence="7">
    <location>
        <begin position="327"/>
        <end position="343"/>
    </location>
</feature>
<dbReference type="EMBL" id="CP002299">
    <property type="protein sequence ID" value="ADP83542.1"/>
    <property type="molecule type" value="Genomic_DNA"/>
</dbReference>
<evidence type="ECO:0000256" key="5">
    <source>
        <dbReference type="ARBA" id="ARBA00023136"/>
    </source>
</evidence>
<keyword evidence="3 7" id="KW-0812">Transmembrane</keyword>
<evidence type="ECO:0000256" key="2">
    <source>
        <dbReference type="ARBA" id="ARBA00022475"/>
    </source>
</evidence>
<dbReference type="eggNOG" id="COG0559">
    <property type="taxonomic scope" value="Bacteria"/>
</dbReference>
<dbReference type="OrthoDB" id="3572933at2"/>
<evidence type="ECO:0000256" key="6">
    <source>
        <dbReference type="SAM" id="MobiDB-lite"/>
    </source>
</evidence>
<comment type="subcellular location">
    <subcellularLocation>
        <location evidence="1">Cell membrane</location>
        <topology evidence="1">Multi-pass membrane protein</topology>
    </subcellularLocation>
</comment>
<feature type="transmembrane region" description="Helical" evidence="7">
    <location>
        <begin position="143"/>
        <end position="162"/>
    </location>
</feature>
<feature type="transmembrane region" description="Helical" evidence="7">
    <location>
        <begin position="555"/>
        <end position="584"/>
    </location>
</feature>
<keyword evidence="5 7" id="KW-0472">Membrane</keyword>
<dbReference type="InterPro" id="IPR001851">
    <property type="entry name" value="ABC_transp_permease"/>
</dbReference>
<name>E3JC86_PSEI1</name>
<protein>
    <submittedName>
        <fullName evidence="8">Inner-membrane translocator</fullName>
    </submittedName>
</protein>
<evidence type="ECO:0000313" key="8">
    <source>
        <dbReference type="EMBL" id="ADP83542.1"/>
    </source>
</evidence>
<feature type="transmembrane region" description="Helical" evidence="7">
    <location>
        <begin position="430"/>
        <end position="448"/>
    </location>
</feature>
<evidence type="ECO:0000256" key="3">
    <source>
        <dbReference type="ARBA" id="ARBA00022692"/>
    </source>
</evidence>
<gene>
    <name evidence="8" type="ordered locus">FraEuI1c_5556</name>
</gene>